<evidence type="ECO:0000313" key="3">
    <source>
        <dbReference type="Proteomes" id="UP001449657"/>
    </source>
</evidence>
<evidence type="ECO:0000313" key="2">
    <source>
        <dbReference type="EMBL" id="WZN48753.1"/>
    </source>
</evidence>
<evidence type="ECO:0008006" key="4">
    <source>
        <dbReference type="Google" id="ProtNLM"/>
    </source>
</evidence>
<keyword evidence="3" id="KW-1185">Reference proteome</keyword>
<accession>A0ABZ2ZB28</accession>
<dbReference type="Proteomes" id="UP001449657">
    <property type="component" value="Chromosome"/>
</dbReference>
<proteinExistence type="predicted"/>
<dbReference type="EMBL" id="CP150096">
    <property type="protein sequence ID" value="WZN48753.1"/>
    <property type="molecule type" value="Genomic_DNA"/>
</dbReference>
<name>A0ABZ2ZB28_9BACT</name>
<organism evidence="2 3">
    <name type="scientific">Chitinophaga caseinilytica</name>
    <dbReference type="NCBI Taxonomy" id="2267521"/>
    <lineage>
        <taxon>Bacteria</taxon>
        <taxon>Pseudomonadati</taxon>
        <taxon>Bacteroidota</taxon>
        <taxon>Chitinophagia</taxon>
        <taxon>Chitinophagales</taxon>
        <taxon>Chitinophagaceae</taxon>
        <taxon>Chitinophaga</taxon>
    </lineage>
</organism>
<gene>
    <name evidence="2" type="ORF">WJU22_11280</name>
</gene>
<dbReference type="PROSITE" id="PS51257">
    <property type="entry name" value="PROKAR_LIPOPROTEIN"/>
    <property type="match status" value="1"/>
</dbReference>
<evidence type="ECO:0000256" key="1">
    <source>
        <dbReference type="SAM" id="SignalP"/>
    </source>
</evidence>
<protein>
    <recommendedName>
        <fullName evidence="4">YD repeat-containing protein</fullName>
    </recommendedName>
</protein>
<sequence length="300" mass="34379">MTKNMLTFSTRVHTRIPLFAALLSLAACSSNDTDVPKPIIDPVEPSYQLDWEVDKGEMNPVASDTTYFLYNANGTLDRITFARKAEHGDTSKYTTRFVYEGEVLKRVLRKGKINLDGPMVITSSSDVTLTGNTLSIKSYHTTGYPQITVQKYTFENYRPIYLDDTSYASNPYEYTRCIWNGNYLSELWSYNRTGPGARDTVRTFTTKHTYLEGKSNPYITGGIAFHYWLHSFTYSHIFSSGLILKKEEINHKNEPFHTAECTWEFNTEGLPVKMNEKQTSHSMPGSPVNRRGFFYGYSKR</sequence>
<reference evidence="2 3" key="1">
    <citation type="submission" date="2024-03" db="EMBL/GenBank/DDBJ databases">
        <title>Chitinophaga caseinilytica sp. nov., a casein hydrolysing bacterium isolated from forest soil.</title>
        <authorList>
            <person name="Lee D.S."/>
            <person name="Han D.M."/>
            <person name="Baek J.H."/>
            <person name="Choi D.G."/>
            <person name="Jeon J.H."/>
            <person name="Jeon C.O."/>
        </authorList>
    </citation>
    <scope>NUCLEOTIDE SEQUENCE [LARGE SCALE GENOMIC DNA]</scope>
    <source>
        <strain evidence="2 3">KACC 19118</strain>
    </source>
</reference>
<keyword evidence="1" id="KW-0732">Signal</keyword>
<feature type="signal peptide" evidence="1">
    <location>
        <begin position="1"/>
        <end position="29"/>
    </location>
</feature>
<dbReference type="RefSeq" id="WP_341843338.1">
    <property type="nucleotide sequence ID" value="NZ_CP149792.1"/>
</dbReference>
<feature type="chain" id="PRO_5047039495" description="YD repeat-containing protein" evidence="1">
    <location>
        <begin position="30"/>
        <end position="300"/>
    </location>
</feature>